<evidence type="ECO:0000256" key="1">
    <source>
        <dbReference type="ARBA" id="ARBA00004123"/>
    </source>
</evidence>
<keyword evidence="7" id="KW-0234">DNA repair</keyword>
<dbReference type="InterPro" id="IPR010347">
    <property type="entry name" value="Tdp1"/>
</dbReference>
<dbReference type="Proteomes" id="UP001295423">
    <property type="component" value="Unassembled WGS sequence"/>
</dbReference>
<comment type="caution">
    <text evidence="13">The sequence shown here is derived from an EMBL/GenBank/DDBJ whole genome shotgun (WGS) entry which is preliminary data.</text>
</comment>
<feature type="binding site" evidence="10">
    <location>
        <position position="227"/>
    </location>
    <ligand>
        <name>substrate</name>
    </ligand>
</feature>
<comment type="similarity">
    <text evidence="2">Belongs to the tyrosyl-DNA phosphodiesterase family.</text>
</comment>
<dbReference type="SUPFAM" id="SSF56024">
    <property type="entry name" value="Phospholipase D/nuclease"/>
    <property type="match status" value="3"/>
</dbReference>
<comment type="subcellular location">
    <subcellularLocation>
        <location evidence="1">Nucleus</location>
    </subcellularLocation>
</comment>
<feature type="binding site" evidence="10">
    <location>
        <position position="498"/>
    </location>
    <ligand>
        <name>substrate</name>
    </ligand>
</feature>
<dbReference type="AlphaFoldDB" id="A0AAD2FBC7"/>
<evidence type="ECO:0000256" key="12">
    <source>
        <dbReference type="SAM" id="MobiDB-lite"/>
    </source>
</evidence>
<evidence type="ECO:0000256" key="11">
    <source>
        <dbReference type="PIRSR" id="PIRSR610347-3"/>
    </source>
</evidence>
<feature type="active site" description="Nucleophile" evidence="9">
    <location>
        <position position="225"/>
    </location>
</feature>
<keyword evidence="4" id="KW-0227">DNA damage</keyword>
<keyword evidence="6" id="KW-0269">Exonuclease</keyword>
<feature type="region of interest" description="Disordered" evidence="12">
    <location>
        <begin position="143"/>
        <end position="179"/>
    </location>
</feature>
<dbReference type="GO" id="GO:0006281">
    <property type="term" value="P:DNA repair"/>
    <property type="evidence" value="ECO:0007669"/>
    <property type="project" value="UniProtKB-KW"/>
</dbReference>
<feature type="site" description="Interaction with DNA" evidence="11">
    <location>
        <position position="530"/>
    </location>
</feature>
<evidence type="ECO:0000256" key="7">
    <source>
        <dbReference type="ARBA" id="ARBA00023204"/>
    </source>
</evidence>
<feature type="region of interest" description="Disordered" evidence="12">
    <location>
        <begin position="1"/>
        <end position="65"/>
    </location>
</feature>
<dbReference type="EMBL" id="CAKOGP040000002">
    <property type="protein sequence ID" value="CAJ1919750.1"/>
    <property type="molecule type" value="Genomic_DNA"/>
</dbReference>
<dbReference type="PANTHER" id="PTHR12415:SF0">
    <property type="entry name" value="TYROSYL-DNA PHOSPHODIESTERASE 1"/>
    <property type="match status" value="1"/>
</dbReference>
<organism evidence="13 14">
    <name type="scientific">Cylindrotheca closterium</name>
    <dbReference type="NCBI Taxonomy" id="2856"/>
    <lineage>
        <taxon>Eukaryota</taxon>
        <taxon>Sar</taxon>
        <taxon>Stramenopiles</taxon>
        <taxon>Ochrophyta</taxon>
        <taxon>Bacillariophyta</taxon>
        <taxon>Bacillariophyceae</taxon>
        <taxon>Bacillariophycidae</taxon>
        <taxon>Bacillariales</taxon>
        <taxon>Bacillariaceae</taxon>
        <taxon>Cylindrotheca</taxon>
    </lineage>
</organism>
<dbReference type="GO" id="GO:0003690">
    <property type="term" value="F:double-stranded DNA binding"/>
    <property type="evidence" value="ECO:0007669"/>
    <property type="project" value="TreeGrafter"/>
</dbReference>
<dbReference type="PANTHER" id="PTHR12415">
    <property type="entry name" value="TYROSYL-DNA PHOSPHODIESTERASE 1"/>
    <property type="match status" value="1"/>
</dbReference>
<sequence>MAQAGMKRRRDETSPRQPHNHSSNKVSEVIIGGISYKSDRFYLNAGPPPKGETTPETPSNDASPNPFCQCGAQSCHPPPLFDRDQLLKEMIERNELKAAVMGTFTFSLQFLRDEYPQLVGPNANIPTLVLHGQKGLKYINGTNNESGTFPSPLLQEEEANSNESWDPESPNHRDEPSPFTSLHLGKSFHATQVLPTSDGSIKGVTEERKNVKGKNNRKWQAGVHHPKFLLLFETTGDIIVVVSTANLVPSATLEGSWIQRFKRYKGKPRNRKRFSPANNFGFSLADFLHQLGKASEEGGMRIDAFLNQYMNIRLGEFFGLYHFEKSSVCLVPTLPGQFRTKDGSAQKYGRHRVQSILSKLEKDLHSTPKDCLVMQPTSIGQNMQIGPLAHIGKSYLNCSKSEVNNDVLGRMSIIWPSWEFLATFTEKVADKRPPKREPRRNQSEILYEKGEVEDFDCFVFLSAATFNSLDMECVHRLAHFRTSHPCQFSSEPLTPHFKSITRICKDPTVCKSELRKETFSWFLLTSACLSLGAQGKVEKEGTPDETIKYANFELGVLFTSERAEKQSGRLYCFGPQECTSDARKASNLIHLPVPYSLQHNFYLEENEATMNGMPYFHEVRTTDIGGNFLCTPYKQSKYLDRAKDSENKENKSKVE</sequence>
<evidence type="ECO:0000256" key="3">
    <source>
        <dbReference type="ARBA" id="ARBA00022722"/>
    </source>
</evidence>
<name>A0AAD2FBC7_9STRA</name>
<keyword evidence="14" id="KW-1185">Reference proteome</keyword>
<feature type="compositionally biased region" description="Polar residues" evidence="12">
    <location>
        <begin position="15"/>
        <end position="26"/>
    </location>
</feature>
<keyword evidence="8" id="KW-0539">Nucleus</keyword>
<evidence type="ECO:0000256" key="5">
    <source>
        <dbReference type="ARBA" id="ARBA00022801"/>
    </source>
</evidence>
<dbReference type="GO" id="GO:0004527">
    <property type="term" value="F:exonuclease activity"/>
    <property type="evidence" value="ECO:0007669"/>
    <property type="project" value="UniProtKB-KW"/>
</dbReference>
<dbReference type="GO" id="GO:0017005">
    <property type="term" value="F:3'-tyrosyl-DNA phosphodiesterase activity"/>
    <property type="evidence" value="ECO:0007669"/>
    <property type="project" value="TreeGrafter"/>
</dbReference>
<evidence type="ECO:0000256" key="10">
    <source>
        <dbReference type="PIRSR" id="PIRSR610347-2"/>
    </source>
</evidence>
<evidence type="ECO:0000313" key="14">
    <source>
        <dbReference type="Proteomes" id="UP001295423"/>
    </source>
</evidence>
<evidence type="ECO:0000256" key="4">
    <source>
        <dbReference type="ARBA" id="ARBA00022763"/>
    </source>
</evidence>
<feature type="active site" description="Proton donor/acceptor" evidence="9">
    <location>
        <position position="496"/>
    </location>
</feature>
<evidence type="ECO:0000256" key="6">
    <source>
        <dbReference type="ARBA" id="ARBA00022839"/>
    </source>
</evidence>
<protein>
    <submittedName>
        <fullName evidence="13">Uncharacterized protein</fullName>
    </submittedName>
</protein>
<dbReference type="Pfam" id="PF06087">
    <property type="entry name" value="Tyr-DNA_phospho"/>
    <property type="match status" value="1"/>
</dbReference>
<evidence type="ECO:0000313" key="13">
    <source>
        <dbReference type="EMBL" id="CAJ1919750.1"/>
    </source>
</evidence>
<dbReference type="GO" id="GO:0003697">
    <property type="term" value="F:single-stranded DNA binding"/>
    <property type="evidence" value="ECO:0007669"/>
    <property type="project" value="TreeGrafter"/>
</dbReference>
<evidence type="ECO:0000256" key="8">
    <source>
        <dbReference type="ARBA" id="ARBA00023242"/>
    </source>
</evidence>
<accession>A0AAD2FBC7</accession>
<proteinExistence type="inferred from homology"/>
<reference evidence="13" key="1">
    <citation type="submission" date="2023-08" db="EMBL/GenBank/DDBJ databases">
        <authorList>
            <person name="Audoor S."/>
            <person name="Bilcke G."/>
        </authorList>
    </citation>
    <scope>NUCLEOTIDE SEQUENCE</scope>
</reference>
<evidence type="ECO:0000256" key="2">
    <source>
        <dbReference type="ARBA" id="ARBA00010205"/>
    </source>
</evidence>
<evidence type="ECO:0000256" key="9">
    <source>
        <dbReference type="PIRSR" id="PIRSR610347-1"/>
    </source>
</evidence>
<dbReference type="Gene3D" id="3.30.870.10">
    <property type="entry name" value="Endonuclease Chain A"/>
    <property type="match status" value="2"/>
</dbReference>
<dbReference type="GO" id="GO:0005634">
    <property type="term" value="C:nucleus"/>
    <property type="evidence" value="ECO:0007669"/>
    <property type="project" value="UniProtKB-SubCell"/>
</dbReference>
<keyword evidence="5" id="KW-0378">Hydrolase</keyword>
<keyword evidence="3" id="KW-0540">Nuclease</keyword>
<gene>
    <name evidence="13" type="ORF">CYCCA115_LOCUS859</name>
</gene>